<evidence type="ECO:0000313" key="2">
    <source>
        <dbReference type="Proteomes" id="UP000475532"/>
    </source>
</evidence>
<dbReference type="RefSeq" id="WP_163053574.1">
    <property type="nucleotide sequence ID" value="NZ_JAAGLI010000145.1"/>
</dbReference>
<comment type="caution">
    <text evidence="1">The sequence shown here is derived from an EMBL/GenBank/DDBJ whole genome shotgun (WGS) entry which is preliminary data.</text>
</comment>
<organism evidence="1 2">
    <name type="scientific">Actinomadura bangladeshensis</name>
    <dbReference type="NCBI Taxonomy" id="453573"/>
    <lineage>
        <taxon>Bacteria</taxon>
        <taxon>Bacillati</taxon>
        <taxon>Actinomycetota</taxon>
        <taxon>Actinomycetes</taxon>
        <taxon>Streptosporangiales</taxon>
        <taxon>Thermomonosporaceae</taxon>
        <taxon>Actinomadura</taxon>
    </lineage>
</organism>
<proteinExistence type="predicted"/>
<sequence length="257" mass="28758">MPRLRADRVTWRDTATACGITVWNEQLQRAAAASERRRYHQRSLLHDQLVGEEFAGLRAWLREQAALLEMRKAAALCRRLWDERRYWSAVYELAAGAALRRAGPRPLHEQRWDQPGGGVQTPDRACTTRRGGWSRWWRCTPTRPRPPTGKVAKQLVAGLRANLRQVELTGGFTGHGYHLRILADRTGRPVQAPVGLRAQLAWPTPTAGRVDADKFTRKIEGKASKYRALAAELGVPLVIAVGAEPFTASPWPSSTTC</sequence>
<dbReference type="AlphaFoldDB" id="A0A6L9Q905"/>
<name>A0A6L9Q905_9ACTN</name>
<dbReference type="EMBL" id="JAAGLI010000145">
    <property type="protein sequence ID" value="NEA21980.1"/>
    <property type="molecule type" value="Genomic_DNA"/>
</dbReference>
<protein>
    <submittedName>
        <fullName evidence="1">Uncharacterized protein</fullName>
    </submittedName>
</protein>
<evidence type="ECO:0000313" key="1">
    <source>
        <dbReference type="EMBL" id="NEA21980.1"/>
    </source>
</evidence>
<gene>
    <name evidence="1" type="ORF">G3I70_05650</name>
</gene>
<dbReference type="Proteomes" id="UP000475532">
    <property type="component" value="Unassembled WGS sequence"/>
</dbReference>
<reference evidence="1 2" key="1">
    <citation type="submission" date="2020-01" db="EMBL/GenBank/DDBJ databases">
        <title>Insect and environment-associated Actinomycetes.</title>
        <authorList>
            <person name="Currrie C."/>
            <person name="Chevrette M."/>
            <person name="Carlson C."/>
            <person name="Stubbendieck R."/>
            <person name="Wendt-Pienkowski E."/>
        </authorList>
    </citation>
    <scope>NUCLEOTIDE SEQUENCE [LARGE SCALE GENOMIC DNA]</scope>
    <source>
        <strain evidence="1 2">SID10258</strain>
    </source>
</reference>
<accession>A0A6L9Q905</accession>